<reference evidence="2" key="1">
    <citation type="submission" date="2021-01" db="EMBL/GenBank/DDBJ databases">
        <authorList>
            <person name="Corre E."/>
            <person name="Pelletier E."/>
            <person name="Niang G."/>
            <person name="Scheremetjew M."/>
            <person name="Finn R."/>
            <person name="Kale V."/>
            <person name="Holt S."/>
            <person name="Cochrane G."/>
            <person name="Meng A."/>
            <person name="Brown T."/>
            <person name="Cohen L."/>
        </authorList>
    </citation>
    <scope>NUCLEOTIDE SEQUENCE</scope>
    <source>
        <strain evidence="2">GSO104</strain>
    </source>
</reference>
<keyword evidence="1" id="KW-0732">Signal</keyword>
<dbReference type="EMBL" id="HBNS01046722">
    <property type="protein sequence ID" value="CAE4647307.1"/>
    <property type="molecule type" value="Transcribed_RNA"/>
</dbReference>
<proteinExistence type="predicted"/>
<evidence type="ECO:0000256" key="1">
    <source>
        <dbReference type="SAM" id="SignalP"/>
    </source>
</evidence>
<protein>
    <submittedName>
        <fullName evidence="2">Uncharacterized protein</fullName>
    </submittedName>
</protein>
<organism evidence="2">
    <name type="scientific">Ditylum brightwellii</name>
    <dbReference type="NCBI Taxonomy" id="49249"/>
    <lineage>
        <taxon>Eukaryota</taxon>
        <taxon>Sar</taxon>
        <taxon>Stramenopiles</taxon>
        <taxon>Ochrophyta</taxon>
        <taxon>Bacillariophyta</taxon>
        <taxon>Mediophyceae</taxon>
        <taxon>Lithodesmiophycidae</taxon>
        <taxon>Lithodesmiales</taxon>
        <taxon>Lithodesmiaceae</taxon>
        <taxon>Ditylum</taxon>
    </lineage>
</organism>
<sequence length="118" mass="13334">MCIMFVGLIYLLAHVVYSRARLAQSEERSAFNRVVVGSIPTSGVRLFHIVVTKPTVRCFDQVKEQEILAAISFVRAFPRCGALKVSIGDWEGMFLFTDFNIKFVSSQLPFSFSPCYKT</sequence>
<feature type="chain" id="PRO_5031294023" evidence="1">
    <location>
        <begin position="19"/>
        <end position="118"/>
    </location>
</feature>
<dbReference type="AntiFam" id="ANF00010">
    <property type="entry name" value="tRNA translation"/>
</dbReference>
<feature type="signal peptide" evidence="1">
    <location>
        <begin position="1"/>
        <end position="18"/>
    </location>
</feature>
<evidence type="ECO:0000313" key="2">
    <source>
        <dbReference type="EMBL" id="CAE4647307.1"/>
    </source>
</evidence>
<name>A0A7S4SK33_9STRA</name>
<dbReference type="AlphaFoldDB" id="A0A7S4SK33"/>
<accession>A0A7S4SK33</accession>
<gene>
    <name evidence="2" type="ORF">DBRI00130_LOCUS36125</name>
</gene>